<dbReference type="GO" id="GO:0003925">
    <property type="term" value="F:G protein activity"/>
    <property type="evidence" value="ECO:0007669"/>
    <property type="project" value="UniProtKB-EC"/>
</dbReference>
<evidence type="ECO:0000256" key="3">
    <source>
        <dbReference type="ARBA" id="ARBA00011984"/>
    </source>
</evidence>
<evidence type="ECO:0000256" key="5">
    <source>
        <dbReference type="ARBA" id="ARBA00022801"/>
    </source>
</evidence>
<dbReference type="InterPro" id="IPR020849">
    <property type="entry name" value="Small_GTPase_Ras-type"/>
</dbReference>
<dbReference type="PANTHER" id="PTHR24070">
    <property type="entry name" value="RAS, DI-RAS, AND RHEB FAMILY MEMBERS OF SMALL GTPASE SUPERFAMILY"/>
    <property type="match status" value="1"/>
</dbReference>
<dbReference type="SMART" id="SM00176">
    <property type="entry name" value="RAN"/>
    <property type="match status" value="1"/>
</dbReference>
<keyword evidence="12" id="KW-1185">Reference proteome</keyword>
<dbReference type="Proteomes" id="UP001066276">
    <property type="component" value="Chromosome 3_2"/>
</dbReference>
<keyword evidence="5" id="KW-0378">Hydrolase</keyword>
<keyword evidence="4" id="KW-0547">Nucleotide-binding</keyword>
<evidence type="ECO:0000256" key="4">
    <source>
        <dbReference type="ARBA" id="ARBA00022741"/>
    </source>
</evidence>
<dbReference type="Pfam" id="PF00071">
    <property type="entry name" value="Ras"/>
    <property type="match status" value="1"/>
</dbReference>
<dbReference type="AlphaFoldDB" id="A0AAV7TQ50"/>
<evidence type="ECO:0000256" key="9">
    <source>
        <dbReference type="ARBA" id="ARBA00023289"/>
    </source>
</evidence>
<dbReference type="EC" id="3.6.5.2" evidence="3"/>
<name>A0AAV7TQ50_PLEWA</name>
<dbReference type="PROSITE" id="PS51419">
    <property type="entry name" value="RAB"/>
    <property type="match status" value="1"/>
</dbReference>
<dbReference type="GO" id="GO:0007165">
    <property type="term" value="P:signal transduction"/>
    <property type="evidence" value="ECO:0007669"/>
    <property type="project" value="InterPro"/>
</dbReference>
<dbReference type="InterPro" id="IPR005225">
    <property type="entry name" value="Small_GTP-bd"/>
</dbReference>
<gene>
    <name evidence="11" type="ORF">NDU88_004031</name>
</gene>
<evidence type="ECO:0000313" key="11">
    <source>
        <dbReference type="EMBL" id="KAJ1178789.1"/>
    </source>
</evidence>
<dbReference type="CDD" id="cd04138">
    <property type="entry name" value="H_N_K_Ras_like"/>
    <property type="match status" value="1"/>
</dbReference>
<dbReference type="EMBL" id="JANPWB010000006">
    <property type="protein sequence ID" value="KAJ1178789.1"/>
    <property type="molecule type" value="Genomic_DNA"/>
</dbReference>
<dbReference type="GO" id="GO:0005525">
    <property type="term" value="F:GTP binding"/>
    <property type="evidence" value="ECO:0007669"/>
    <property type="project" value="UniProtKB-KW"/>
</dbReference>
<keyword evidence="9" id="KW-0636">Prenylation</keyword>
<dbReference type="Gene3D" id="3.40.50.300">
    <property type="entry name" value="P-loop containing nucleotide triphosphate hydrolases"/>
    <property type="match status" value="1"/>
</dbReference>
<dbReference type="PROSITE" id="PS51420">
    <property type="entry name" value="RHO"/>
    <property type="match status" value="1"/>
</dbReference>
<evidence type="ECO:0000313" key="12">
    <source>
        <dbReference type="Proteomes" id="UP001066276"/>
    </source>
</evidence>
<dbReference type="PROSITE" id="PS51421">
    <property type="entry name" value="RAS"/>
    <property type="match status" value="1"/>
</dbReference>
<proteinExistence type="inferred from homology"/>
<dbReference type="FunFam" id="3.40.50.300:FF:000096">
    <property type="entry name" value="KRAS proto-oncogene, GTPase"/>
    <property type="match status" value="1"/>
</dbReference>
<dbReference type="GO" id="GO:0005886">
    <property type="term" value="C:plasma membrane"/>
    <property type="evidence" value="ECO:0007669"/>
    <property type="project" value="UniProtKB-SubCell"/>
</dbReference>
<keyword evidence="7" id="KW-0472">Membrane</keyword>
<evidence type="ECO:0000256" key="7">
    <source>
        <dbReference type="ARBA" id="ARBA00023136"/>
    </source>
</evidence>
<keyword evidence="6" id="KW-0342">GTP-binding</keyword>
<evidence type="ECO:0000256" key="8">
    <source>
        <dbReference type="ARBA" id="ARBA00023288"/>
    </source>
</evidence>
<dbReference type="SMART" id="SM00174">
    <property type="entry name" value="RHO"/>
    <property type="match status" value="1"/>
</dbReference>
<dbReference type="InterPro" id="IPR027417">
    <property type="entry name" value="P-loop_NTPase"/>
</dbReference>
<comment type="catalytic activity">
    <reaction evidence="10">
        <text>GTP + H2O = GDP + phosphate + H(+)</text>
        <dbReference type="Rhea" id="RHEA:19669"/>
        <dbReference type="ChEBI" id="CHEBI:15377"/>
        <dbReference type="ChEBI" id="CHEBI:15378"/>
        <dbReference type="ChEBI" id="CHEBI:37565"/>
        <dbReference type="ChEBI" id="CHEBI:43474"/>
        <dbReference type="ChEBI" id="CHEBI:58189"/>
        <dbReference type="EC" id="3.6.5.2"/>
    </reaction>
</comment>
<organism evidence="11 12">
    <name type="scientific">Pleurodeles waltl</name>
    <name type="common">Iberian ribbed newt</name>
    <dbReference type="NCBI Taxonomy" id="8319"/>
    <lineage>
        <taxon>Eukaryota</taxon>
        <taxon>Metazoa</taxon>
        <taxon>Chordata</taxon>
        <taxon>Craniata</taxon>
        <taxon>Vertebrata</taxon>
        <taxon>Euteleostomi</taxon>
        <taxon>Amphibia</taxon>
        <taxon>Batrachia</taxon>
        <taxon>Caudata</taxon>
        <taxon>Salamandroidea</taxon>
        <taxon>Salamandridae</taxon>
        <taxon>Pleurodelinae</taxon>
        <taxon>Pleurodeles</taxon>
    </lineage>
</organism>
<sequence>MTEYKLVVVGAGGVGKSALTIQLIQNHFVDEYDPTIEDSYRKQVVIDGETCLLDILDTAGQEEYSAMRDQYMRTGEGFLCVFAINNTKSFEDIHQYREQIKRVKDSDDVPMVLVGNKCDLPARTVETRQAHDLARSYGIPYIETSAKTRQGVEDAFYTLVREILCDIMTKLTWPWFYVERRQQPPNCFYEITVVKSVMAKTAALCVMGSSISTVQKRHMDTVLQSVCIGHPIQHSENLGFPQYLPLDWMFSTSIQKSESKK</sequence>
<evidence type="ECO:0000256" key="10">
    <source>
        <dbReference type="ARBA" id="ARBA00048098"/>
    </source>
</evidence>
<reference evidence="11" key="1">
    <citation type="journal article" date="2022" name="bioRxiv">
        <title>Sequencing and chromosome-scale assembly of the giantPleurodeles waltlgenome.</title>
        <authorList>
            <person name="Brown T."/>
            <person name="Elewa A."/>
            <person name="Iarovenko S."/>
            <person name="Subramanian E."/>
            <person name="Araus A.J."/>
            <person name="Petzold A."/>
            <person name="Susuki M."/>
            <person name="Suzuki K.-i.T."/>
            <person name="Hayashi T."/>
            <person name="Toyoda A."/>
            <person name="Oliveira C."/>
            <person name="Osipova E."/>
            <person name="Leigh N.D."/>
            <person name="Simon A."/>
            <person name="Yun M.H."/>
        </authorList>
    </citation>
    <scope>NUCLEOTIDE SEQUENCE</scope>
    <source>
        <strain evidence="11">20211129_DDA</strain>
        <tissue evidence="11">Liver</tissue>
    </source>
</reference>
<keyword evidence="8" id="KW-0449">Lipoprotein</keyword>
<comment type="similarity">
    <text evidence="2">Belongs to the small GTPase superfamily. Ras family.</text>
</comment>
<comment type="caution">
    <text evidence="11">The sequence shown here is derived from an EMBL/GenBank/DDBJ whole genome shotgun (WGS) entry which is preliminary data.</text>
</comment>
<evidence type="ECO:0000256" key="2">
    <source>
        <dbReference type="ARBA" id="ARBA00008344"/>
    </source>
</evidence>
<dbReference type="SMART" id="SM00175">
    <property type="entry name" value="RAB"/>
    <property type="match status" value="1"/>
</dbReference>
<dbReference type="SUPFAM" id="SSF52540">
    <property type="entry name" value="P-loop containing nucleoside triphosphate hydrolases"/>
    <property type="match status" value="1"/>
</dbReference>
<protein>
    <recommendedName>
        <fullName evidence="3">small monomeric GTPase</fullName>
        <ecNumber evidence="3">3.6.5.2</ecNumber>
    </recommendedName>
</protein>
<dbReference type="InterPro" id="IPR001806">
    <property type="entry name" value="Small_GTPase"/>
</dbReference>
<accession>A0AAV7TQ50</accession>
<evidence type="ECO:0000256" key="1">
    <source>
        <dbReference type="ARBA" id="ARBA00004342"/>
    </source>
</evidence>
<dbReference type="PRINTS" id="PR00449">
    <property type="entry name" value="RASTRNSFRMNG"/>
</dbReference>
<dbReference type="SMART" id="SM00173">
    <property type="entry name" value="RAS"/>
    <property type="match status" value="1"/>
</dbReference>
<comment type="subcellular location">
    <subcellularLocation>
        <location evidence="1">Cell membrane</location>
        <topology evidence="1">Lipid-anchor</topology>
        <orientation evidence="1">Cytoplasmic side</orientation>
    </subcellularLocation>
</comment>
<evidence type="ECO:0000256" key="6">
    <source>
        <dbReference type="ARBA" id="ARBA00023134"/>
    </source>
</evidence>
<dbReference type="NCBIfam" id="TIGR00231">
    <property type="entry name" value="small_GTP"/>
    <property type="match status" value="1"/>
</dbReference>